<protein>
    <submittedName>
        <fullName evidence="1">Uncharacterized protein</fullName>
    </submittedName>
</protein>
<organism evidence="1">
    <name type="scientific">Anguilla anguilla</name>
    <name type="common">European freshwater eel</name>
    <name type="synonym">Muraena anguilla</name>
    <dbReference type="NCBI Taxonomy" id="7936"/>
    <lineage>
        <taxon>Eukaryota</taxon>
        <taxon>Metazoa</taxon>
        <taxon>Chordata</taxon>
        <taxon>Craniata</taxon>
        <taxon>Vertebrata</taxon>
        <taxon>Euteleostomi</taxon>
        <taxon>Actinopterygii</taxon>
        <taxon>Neopterygii</taxon>
        <taxon>Teleostei</taxon>
        <taxon>Anguilliformes</taxon>
        <taxon>Anguillidae</taxon>
        <taxon>Anguilla</taxon>
    </lineage>
</organism>
<reference evidence="1" key="2">
    <citation type="journal article" date="2015" name="Fish Shellfish Immunol.">
        <title>Early steps in the European eel (Anguilla anguilla)-Vibrio vulnificus interaction in the gills: Role of the RtxA13 toxin.</title>
        <authorList>
            <person name="Callol A."/>
            <person name="Pajuelo D."/>
            <person name="Ebbesson L."/>
            <person name="Teles M."/>
            <person name="MacKenzie S."/>
            <person name="Amaro C."/>
        </authorList>
    </citation>
    <scope>NUCLEOTIDE SEQUENCE</scope>
</reference>
<accession>A0A0E9RX32</accession>
<dbReference type="EMBL" id="GBXM01075647">
    <property type="protein sequence ID" value="JAH32930.1"/>
    <property type="molecule type" value="Transcribed_RNA"/>
</dbReference>
<reference evidence="1" key="1">
    <citation type="submission" date="2014-11" db="EMBL/GenBank/DDBJ databases">
        <authorList>
            <person name="Amaro Gonzalez C."/>
        </authorList>
    </citation>
    <scope>NUCLEOTIDE SEQUENCE</scope>
</reference>
<proteinExistence type="predicted"/>
<name>A0A0E9RX32_ANGAN</name>
<sequence length="32" mass="3880">MSMSNIRLENSTVLEQAFNYVFYYTQLCTFYC</sequence>
<dbReference type="AlphaFoldDB" id="A0A0E9RX32"/>
<evidence type="ECO:0000313" key="1">
    <source>
        <dbReference type="EMBL" id="JAH32930.1"/>
    </source>
</evidence>